<feature type="region of interest" description="Disordered" evidence="1">
    <location>
        <begin position="328"/>
        <end position="369"/>
    </location>
</feature>
<sequence length="369" mass="40649">MGSFRGREARERLQTLYARTPGPVVFVDESFRPAGNSYGERPFYTMSGVTIPKESLEIVRKELERIIDADYWHTTEAYAGKLGPVEELRPRILELNKYLAQVVDFSIVTVQTEVRTGDDGMATAREECITTLARAATNSGRENPPRLMVFERVNEDHSPAANQQDQDVVARLRKAGLLDRRVTVEAVSPRDEHLLWAADLSSWSFYHQMARAEGSWFQPLAPVTTVLHARTGLPVKGSNPHLPQPSPGVQPTVGTQRGGGPAVASESRLVHQGKENKALRAVRAEADAQRPALDHSVSLGVGSNSPKTIDAIKERFDWYLSAQRSQRADPAASEPIRQLLEQASQALKEPRRREGPSSEAPGLGPQAAP</sequence>
<protein>
    <recommendedName>
        <fullName evidence="4">DUF3800 domain-containing protein</fullName>
    </recommendedName>
</protein>
<organism evidence="2 3">
    <name type="scientific">Paenarthrobacter nicotinovorans</name>
    <name type="common">Arthrobacter nicotinovorans</name>
    <dbReference type="NCBI Taxonomy" id="29320"/>
    <lineage>
        <taxon>Bacteria</taxon>
        <taxon>Bacillati</taxon>
        <taxon>Actinomycetota</taxon>
        <taxon>Actinomycetes</taxon>
        <taxon>Micrococcales</taxon>
        <taxon>Micrococcaceae</taxon>
        <taxon>Paenarthrobacter</taxon>
    </lineage>
</organism>
<evidence type="ECO:0000313" key="2">
    <source>
        <dbReference type="EMBL" id="MEO3939476.1"/>
    </source>
</evidence>
<proteinExistence type="predicted"/>
<accession>A0ABV0GLS0</accession>
<feature type="region of interest" description="Disordered" evidence="1">
    <location>
        <begin position="234"/>
        <end position="274"/>
    </location>
</feature>
<reference evidence="2 3" key="1">
    <citation type="journal article" date="2024" name="Appl. Microbiol. Biotechnol.">
        <title>Biosynthetic gene clusters with biotechnological applications in novel Antarctic isolates from Actinomycetota.</title>
        <authorList>
            <person name="Bruna P."/>
            <person name="Nunez-Montero K."/>
            <person name="Contreras M.J."/>
            <person name="Leal K."/>
            <person name="Garcia M."/>
            <person name="Abanto M."/>
            <person name="Barrientos L."/>
        </authorList>
    </citation>
    <scope>NUCLEOTIDE SEQUENCE [LARGE SCALE GENOMIC DNA]</scope>
    <source>
        <strain evidence="2 3">Se16.17</strain>
    </source>
</reference>
<gene>
    <name evidence="2" type="ORF">V3C41_00140</name>
</gene>
<comment type="caution">
    <text evidence="2">The sequence shown here is derived from an EMBL/GenBank/DDBJ whole genome shotgun (WGS) entry which is preliminary data.</text>
</comment>
<keyword evidence="3" id="KW-1185">Reference proteome</keyword>
<name>A0ABV0GLS0_PAENI</name>
<dbReference type="Proteomes" id="UP001448614">
    <property type="component" value="Unassembled WGS sequence"/>
</dbReference>
<evidence type="ECO:0008006" key="4">
    <source>
        <dbReference type="Google" id="ProtNLM"/>
    </source>
</evidence>
<evidence type="ECO:0000313" key="3">
    <source>
        <dbReference type="Proteomes" id="UP001448614"/>
    </source>
</evidence>
<dbReference type="RefSeq" id="WP_347781466.1">
    <property type="nucleotide sequence ID" value="NZ_JBBMFV010000001.1"/>
</dbReference>
<dbReference type="EMBL" id="JBBMFV010000001">
    <property type="protein sequence ID" value="MEO3939476.1"/>
    <property type="molecule type" value="Genomic_DNA"/>
</dbReference>
<evidence type="ECO:0000256" key="1">
    <source>
        <dbReference type="SAM" id="MobiDB-lite"/>
    </source>
</evidence>